<reference evidence="3 4" key="1">
    <citation type="submission" date="2019-10" db="EMBL/GenBank/DDBJ databases">
        <title>Poseidonibacter ostreae sp. nov., isolated from the gut of the Ostrea denselamellosa.</title>
        <authorList>
            <person name="Choi A."/>
        </authorList>
    </citation>
    <scope>NUCLEOTIDE SEQUENCE [LARGE SCALE GENOMIC DNA]</scope>
    <source>
        <strain evidence="3 4">SJOD-M-33</strain>
    </source>
</reference>
<accession>A0A6L4WWS3</accession>
<protein>
    <submittedName>
        <fullName evidence="3">Uncharacterized protein</fullName>
    </submittedName>
</protein>
<organism evidence="3 4">
    <name type="scientific">Poseidonibacter ostreae</name>
    <dbReference type="NCBI Taxonomy" id="2654171"/>
    <lineage>
        <taxon>Bacteria</taxon>
        <taxon>Pseudomonadati</taxon>
        <taxon>Campylobacterota</taxon>
        <taxon>Epsilonproteobacteria</taxon>
        <taxon>Campylobacterales</taxon>
        <taxon>Arcobacteraceae</taxon>
        <taxon>Poseidonibacter</taxon>
    </lineage>
</organism>
<name>A0A6L4WWS3_9BACT</name>
<dbReference type="EMBL" id="WFKK01000001">
    <property type="protein sequence ID" value="KAB7891295.1"/>
    <property type="molecule type" value="Genomic_DNA"/>
</dbReference>
<sequence>MKKLTLLVAPLLIFAYSGCSFKRDITETTKFPKQALSVEVVEHDNYETNIDELKTKPEWSPSLERKINKFNSYVDSSFKSVDNHKEYLRKIYNVNYYEFDNQGFNPSQNIANINNGNNNNNNSNSNSNSNMNNGNSNTNNTVYGMNFKRTKIDSSIVQRAKKQLDKKNINTSKHGTVAKQKNKDGSMIGFGNQLLNEYNF</sequence>
<feature type="chain" id="PRO_5026838630" evidence="2">
    <location>
        <begin position="23"/>
        <end position="200"/>
    </location>
</feature>
<evidence type="ECO:0000313" key="4">
    <source>
        <dbReference type="Proteomes" id="UP000472839"/>
    </source>
</evidence>
<keyword evidence="2" id="KW-0732">Signal</keyword>
<evidence type="ECO:0000256" key="1">
    <source>
        <dbReference type="SAM" id="MobiDB-lite"/>
    </source>
</evidence>
<feature type="compositionally biased region" description="Low complexity" evidence="1">
    <location>
        <begin position="112"/>
        <end position="140"/>
    </location>
</feature>
<feature type="region of interest" description="Disordered" evidence="1">
    <location>
        <begin position="112"/>
        <end position="141"/>
    </location>
</feature>
<evidence type="ECO:0000256" key="2">
    <source>
        <dbReference type="SAM" id="SignalP"/>
    </source>
</evidence>
<dbReference type="RefSeq" id="WP_152279397.1">
    <property type="nucleotide sequence ID" value="NZ_WFKK01000001.1"/>
</dbReference>
<gene>
    <name evidence="3" type="ORF">GBG19_00230</name>
</gene>
<comment type="caution">
    <text evidence="3">The sequence shown here is derived from an EMBL/GenBank/DDBJ whole genome shotgun (WGS) entry which is preliminary data.</text>
</comment>
<evidence type="ECO:0000313" key="3">
    <source>
        <dbReference type="EMBL" id="KAB7891295.1"/>
    </source>
</evidence>
<dbReference type="AlphaFoldDB" id="A0A6L4WWS3"/>
<dbReference type="Proteomes" id="UP000472839">
    <property type="component" value="Unassembled WGS sequence"/>
</dbReference>
<feature type="signal peptide" evidence="2">
    <location>
        <begin position="1"/>
        <end position="22"/>
    </location>
</feature>
<proteinExistence type="predicted"/>